<keyword evidence="2" id="KW-1185">Reference proteome</keyword>
<dbReference type="KEGG" id="hir:HETIRDRAFT_424877"/>
<name>W4KIP7_HETIT</name>
<dbReference type="RefSeq" id="XP_009542552.1">
    <property type="nucleotide sequence ID" value="XM_009544257.1"/>
</dbReference>
<dbReference type="AlphaFoldDB" id="W4KIP7"/>
<proteinExistence type="predicted"/>
<gene>
    <name evidence="1" type="ORF">HETIRDRAFT_424877</name>
</gene>
<evidence type="ECO:0000313" key="1">
    <source>
        <dbReference type="EMBL" id="ETW85722.1"/>
    </source>
</evidence>
<dbReference type="Proteomes" id="UP000030671">
    <property type="component" value="Unassembled WGS sequence"/>
</dbReference>
<protein>
    <submittedName>
        <fullName evidence="1">Uncharacterized protein</fullName>
    </submittedName>
</protein>
<dbReference type="GeneID" id="20674009"/>
<organism evidence="1 2">
    <name type="scientific">Heterobasidion irregulare (strain TC 32-1)</name>
    <dbReference type="NCBI Taxonomy" id="747525"/>
    <lineage>
        <taxon>Eukaryota</taxon>
        <taxon>Fungi</taxon>
        <taxon>Dikarya</taxon>
        <taxon>Basidiomycota</taxon>
        <taxon>Agaricomycotina</taxon>
        <taxon>Agaricomycetes</taxon>
        <taxon>Russulales</taxon>
        <taxon>Bondarzewiaceae</taxon>
        <taxon>Heterobasidion</taxon>
        <taxon>Heterobasidion annosum species complex</taxon>
    </lineage>
</organism>
<sequence>MPMTQEVEYWTGPKTQILGKSIGAGLDNINKCARLRRSKERIYPRAVCGAIQEVRRNAPPVSAVDWKPADEKDCGVADAIAALTRDNNGETFQLYIPTSANGGFLWNSSPNVQDDQSRRWECEKKGAKGARGCGKKPAQLHIRKAEELADGGRCGDAAAACLAREKGGCMSRTTDVVDRRQYGDGPDRVPPCS</sequence>
<dbReference type="HOGENOM" id="CLU_1408939_0_0_1"/>
<reference evidence="1 2" key="1">
    <citation type="journal article" date="2012" name="New Phytol.">
        <title>Insight into trade-off between wood decay and parasitism from the genome of a fungal forest pathogen.</title>
        <authorList>
            <person name="Olson A."/>
            <person name="Aerts A."/>
            <person name="Asiegbu F."/>
            <person name="Belbahri L."/>
            <person name="Bouzid O."/>
            <person name="Broberg A."/>
            <person name="Canback B."/>
            <person name="Coutinho P.M."/>
            <person name="Cullen D."/>
            <person name="Dalman K."/>
            <person name="Deflorio G."/>
            <person name="van Diepen L.T."/>
            <person name="Dunand C."/>
            <person name="Duplessis S."/>
            <person name="Durling M."/>
            <person name="Gonthier P."/>
            <person name="Grimwood J."/>
            <person name="Fossdal C.G."/>
            <person name="Hansson D."/>
            <person name="Henrissat B."/>
            <person name="Hietala A."/>
            <person name="Himmelstrand K."/>
            <person name="Hoffmeister D."/>
            <person name="Hogberg N."/>
            <person name="James T.Y."/>
            <person name="Karlsson M."/>
            <person name="Kohler A."/>
            <person name="Kues U."/>
            <person name="Lee Y.H."/>
            <person name="Lin Y.C."/>
            <person name="Lind M."/>
            <person name="Lindquist E."/>
            <person name="Lombard V."/>
            <person name="Lucas S."/>
            <person name="Lunden K."/>
            <person name="Morin E."/>
            <person name="Murat C."/>
            <person name="Park J."/>
            <person name="Raffaello T."/>
            <person name="Rouze P."/>
            <person name="Salamov A."/>
            <person name="Schmutz J."/>
            <person name="Solheim H."/>
            <person name="Stahlberg J."/>
            <person name="Velez H."/>
            <person name="de Vries R.P."/>
            <person name="Wiebenga A."/>
            <person name="Woodward S."/>
            <person name="Yakovlev I."/>
            <person name="Garbelotto M."/>
            <person name="Martin F."/>
            <person name="Grigoriev I.V."/>
            <person name="Stenlid J."/>
        </authorList>
    </citation>
    <scope>NUCLEOTIDE SEQUENCE [LARGE SCALE GENOMIC DNA]</scope>
    <source>
        <strain evidence="1 2">TC 32-1</strain>
    </source>
</reference>
<evidence type="ECO:0000313" key="2">
    <source>
        <dbReference type="Proteomes" id="UP000030671"/>
    </source>
</evidence>
<dbReference type="EMBL" id="KI925455">
    <property type="protein sequence ID" value="ETW85722.1"/>
    <property type="molecule type" value="Genomic_DNA"/>
</dbReference>
<dbReference type="InParanoid" id="W4KIP7"/>
<accession>W4KIP7</accession>